<dbReference type="RefSeq" id="WP_071899391.1">
    <property type="nucleotide sequence ID" value="NZ_MPIN01000004.1"/>
</dbReference>
<evidence type="ECO:0000313" key="3">
    <source>
        <dbReference type="Proteomes" id="UP000182229"/>
    </source>
</evidence>
<keyword evidence="1" id="KW-0472">Membrane</keyword>
<dbReference type="AlphaFoldDB" id="A0A1L9BAF6"/>
<protein>
    <recommendedName>
        <fullName evidence="4">PrsW family intramembrane metalloprotease</fullName>
    </recommendedName>
</protein>
<dbReference type="STRING" id="83449.BON30_16960"/>
<feature type="transmembrane region" description="Helical" evidence="1">
    <location>
        <begin position="6"/>
        <end position="23"/>
    </location>
</feature>
<reference evidence="2 3" key="2">
    <citation type="submission" date="2016-12" db="EMBL/GenBank/DDBJ databases">
        <title>Draft Genome Sequence of Cystobacter ferrugineus Strain Cbfe23.</title>
        <authorList>
            <person name="Akbar S."/>
            <person name="Dowd S.E."/>
            <person name="Stevens D.C."/>
        </authorList>
    </citation>
    <scope>NUCLEOTIDE SEQUENCE [LARGE SCALE GENOMIC DNA]</scope>
    <source>
        <strain evidence="2 3">Cbfe23</strain>
    </source>
</reference>
<proteinExistence type="predicted"/>
<accession>A0A1L9BAF6</accession>
<evidence type="ECO:0008006" key="4">
    <source>
        <dbReference type="Google" id="ProtNLM"/>
    </source>
</evidence>
<dbReference type="InterPro" id="IPR026898">
    <property type="entry name" value="PrsW"/>
</dbReference>
<dbReference type="PANTHER" id="PTHR36844">
    <property type="entry name" value="PROTEASE PRSW"/>
    <property type="match status" value="1"/>
</dbReference>
<comment type="caution">
    <text evidence="2">The sequence shown here is derived from an EMBL/GenBank/DDBJ whole genome shotgun (WGS) entry which is preliminary data.</text>
</comment>
<dbReference type="EMBL" id="MPIN01000004">
    <property type="protein sequence ID" value="OJH39221.1"/>
    <property type="molecule type" value="Genomic_DNA"/>
</dbReference>
<keyword evidence="1" id="KW-1133">Transmembrane helix</keyword>
<dbReference type="Proteomes" id="UP000182229">
    <property type="component" value="Unassembled WGS sequence"/>
</dbReference>
<dbReference type="GO" id="GO:0008233">
    <property type="term" value="F:peptidase activity"/>
    <property type="evidence" value="ECO:0007669"/>
    <property type="project" value="InterPro"/>
</dbReference>
<dbReference type="OrthoDB" id="508302at2"/>
<dbReference type="Pfam" id="PF13367">
    <property type="entry name" value="PrsW-protease"/>
    <property type="match status" value="1"/>
</dbReference>
<feature type="transmembrane region" description="Helical" evidence="1">
    <location>
        <begin position="303"/>
        <end position="326"/>
    </location>
</feature>
<keyword evidence="3" id="KW-1185">Reference proteome</keyword>
<organism evidence="2 3">
    <name type="scientific">Cystobacter ferrugineus</name>
    <dbReference type="NCBI Taxonomy" id="83449"/>
    <lineage>
        <taxon>Bacteria</taxon>
        <taxon>Pseudomonadati</taxon>
        <taxon>Myxococcota</taxon>
        <taxon>Myxococcia</taxon>
        <taxon>Myxococcales</taxon>
        <taxon>Cystobacterineae</taxon>
        <taxon>Archangiaceae</taxon>
        <taxon>Cystobacter</taxon>
    </lineage>
</organism>
<evidence type="ECO:0000313" key="2">
    <source>
        <dbReference type="EMBL" id="OJH39221.1"/>
    </source>
</evidence>
<dbReference type="PANTHER" id="PTHR36844:SF1">
    <property type="entry name" value="PROTEASE PRSW"/>
    <property type="match status" value="1"/>
</dbReference>
<gene>
    <name evidence="2" type="ORF">BON30_16960</name>
</gene>
<feature type="transmembrane region" description="Helical" evidence="1">
    <location>
        <begin position="196"/>
        <end position="216"/>
    </location>
</feature>
<feature type="transmembrane region" description="Helical" evidence="1">
    <location>
        <begin position="138"/>
        <end position="159"/>
    </location>
</feature>
<feature type="transmembrane region" description="Helical" evidence="1">
    <location>
        <begin position="35"/>
        <end position="56"/>
    </location>
</feature>
<sequence length="339" mass="38516">MERILLWGAAIIPSLAVLGYVYSRDQFPEPRSLRVRTFVLGFFLCVLVSRLSQLLYPLGPQLATGLWGRSWWMALLWDAIPMEVCKFLLMSFYVRRKPAFNEPLDGVVYGTTASLGFAMYNNILIARNNDPEFAMLRMIVSVMVAAASGMVMGACVGRAHFTSNRVQRREFLAMGLGGAVLLHVLVWTLLFTKIVWSTWLALPVCVLGLLWGHKLFTALRHEQDRLFHVLEHRERLLTEGGWDTEKPEVEWAGAPRQPLFERTTWAWVKLGLGSLGLCFCGLLWWATDATFRAKPAPRDVGDYIAFVIFMLFFDVLPTWLCFRLVLSGLREPRVASPIS</sequence>
<reference evidence="3" key="1">
    <citation type="submission" date="2016-11" db="EMBL/GenBank/DDBJ databases">
        <authorList>
            <person name="Shukria A."/>
            <person name="Stevens D.C."/>
        </authorList>
    </citation>
    <scope>NUCLEOTIDE SEQUENCE [LARGE SCALE GENOMIC DNA]</scope>
    <source>
        <strain evidence="3">Cbfe23</strain>
    </source>
</reference>
<feature type="transmembrane region" description="Helical" evidence="1">
    <location>
        <begin position="106"/>
        <end position="126"/>
    </location>
</feature>
<name>A0A1L9BAF6_9BACT</name>
<evidence type="ECO:0000256" key="1">
    <source>
        <dbReference type="SAM" id="Phobius"/>
    </source>
</evidence>
<feature type="transmembrane region" description="Helical" evidence="1">
    <location>
        <begin position="171"/>
        <end position="190"/>
    </location>
</feature>
<keyword evidence="1" id="KW-0812">Transmembrane</keyword>
<feature type="transmembrane region" description="Helical" evidence="1">
    <location>
        <begin position="71"/>
        <end position="94"/>
    </location>
</feature>
<feature type="transmembrane region" description="Helical" evidence="1">
    <location>
        <begin position="266"/>
        <end position="287"/>
    </location>
</feature>